<name>A0A3R5SPH7_MYTGA</name>
<dbReference type="AlphaFoldDB" id="A0A3R5SPH7"/>
<evidence type="ECO:0000313" key="4">
    <source>
        <dbReference type="Proteomes" id="UP000266721"/>
    </source>
</evidence>
<organism evidence="3 4">
    <name type="scientific">Mytilus galloprovincialis</name>
    <name type="common">Mediterranean mussel</name>
    <dbReference type="NCBI Taxonomy" id="29158"/>
    <lineage>
        <taxon>Eukaryota</taxon>
        <taxon>Metazoa</taxon>
        <taxon>Spiralia</taxon>
        <taxon>Lophotrochozoa</taxon>
        <taxon>Mollusca</taxon>
        <taxon>Bivalvia</taxon>
        <taxon>Autobranchia</taxon>
        <taxon>Pteriomorphia</taxon>
        <taxon>Mytilida</taxon>
        <taxon>Mytiloidea</taxon>
        <taxon>Mytilidae</taxon>
        <taxon>Mytilinae</taxon>
        <taxon>Mytilus</taxon>
    </lineage>
</organism>
<evidence type="ECO:0000313" key="3">
    <source>
        <dbReference type="EMBL" id="OPL20848.1"/>
    </source>
</evidence>
<dbReference type="PROSITE" id="PS00194">
    <property type="entry name" value="THIOREDOXIN_1"/>
    <property type="match status" value="1"/>
</dbReference>
<dbReference type="SUPFAM" id="SSF52833">
    <property type="entry name" value="Thioredoxin-like"/>
    <property type="match status" value="1"/>
</dbReference>
<feature type="non-terminal residue" evidence="3">
    <location>
        <position position="1"/>
    </location>
</feature>
<evidence type="ECO:0000259" key="2">
    <source>
        <dbReference type="PROSITE" id="PS51352"/>
    </source>
</evidence>
<proteinExistence type="predicted"/>
<dbReference type="PRINTS" id="PR00421">
    <property type="entry name" value="THIOREDOXIN"/>
</dbReference>
<dbReference type="PROSITE" id="PS51352">
    <property type="entry name" value="THIOREDOXIN_2"/>
    <property type="match status" value="1"/>
</dbReference>
<dbReference type="SMR" id="A0A3R5SPH7"/>
<dbReference type="Pfam" id="PF00085">
    <property type="entry name" value="Thioredoxin"/>
    <property type="match status" value="1"/>
</dbReference>
<feature type="domain" description="Thioredoxin" evidence="2">
    <location>
        <begin position="1"/>
        <end position="100"/>
    </location>
</feature>
<dbReference type="InterPro" id="IPR036249">
    <property type="entry name" value="Thioredoxin-like_sf"/>
</dbReference>
<gene>
    <name evidence="3" type="ORF">AM593_09412</name>
</gene>
<evidence type="ECO:0000256" key="1">
    <source>
        <dbReference type="ARBA" id="ARBA00023157"/>
    </source>
</evidence>
<keyword evidence="4" id="KW-1185">Reference proteome</keyword>
<dbReference type="Proteomes" id="UP000266721">
    <property type="component" value="Unassembled WGS sequence"/>
</dbReference>
<reference evidence="3 4" key="1">
    <citation type="journal article" date="2016" name="PLoS ONE">
        <title>A First Insight into the Genome of the Filter-Feeder Mussel Mytilus galloprovincialis.</title>
        <authorList>
            <person name="Murgarella M."/>
            <person name="Puiu D."/>
            <person name="Novoa B."/>
            <person name="Figueras A."/>
            <person name="Posada D."/>
            <person name="Canchaya C."/>
        </authorList>
    </citation>
    <scope>NUCLEOTIDE SEQUENCE [LARGE SCALE GENOMIC DNA]</scope>
    <source>
        <tissue evidence="3">Muscle</tissue>
    </source>
</reference>
<dbReference type="Gene3D" id="3.40.30.10">
    <property type="entry name" value="Glutaredoxin"/>
    <property type="match status" value="1"/>
</dbReference>
<protein>
    <submittedName>
        <fullName evidence="3">Thioredoxin-like 1-like protein</fullName>
    </submittedName>
</protein>
<keyword evidence="1" id="KW-1015">Disulfide bond</keyword>
<dbReference type="InterPro" id="IPR013766">
    <property type="entry name" value="Thioredoxin_domain"/>
</dbReference>
<dbReference type="CDD" id="cd02947">
    <property type="entry name" value="TRX_family"/>
    <property type="match status" value="1"/>
</dbReference>
<accession>A0A3R5SPH7</accession>
<sequence>LIVVDFFATWCGPCVQIAPVYQKLSDEYSDCIFLKVDVDEVEDVAAESGISAMPTFQCYKNGNKERLLSPLAEGQGPQWPTGLSITSLSTLRWWVRILQVEGALESRLT</sequence>
<dbReference type="EMBL" id="KV599159">
    <property type="protein sequence ID" value="OPL20848.1"/>
    <property type="molecule type" value="Genomic_DNA"/>
</dbReference>
<dbReference type="PANTHER" id="PTHR46115">
    <property type="entry name" value="THIOREDOXIN-LIKE PROTEIN 1"/>
    <property type="match status" value="1"/>
</dbReference>
<dbReference type="InterPro" id="IPR017937">
    <property type="entry name" value="Thioredoxin_CS"/>
</dbReference>